<dbReference type="EMBL" id="JACCBA010000001">
    <property type="protein sequence ID" value="NYD44750.1"/>
    <property type="molecule type" value="Genomic_DNA"/>
</dbReference>
<protein>
    <recommendedName>
        <fullName evidence="2">Barstar (barnase inhibitor) domain-containing protein</fullName>
    </recommendedName>
</protein>
<organism evidence="3 4">
    <name type="scientific">Actinomadura luteofluorescens</name>
    <dbReference type="NCBI Taxonomy" id="46163"/>
    <lineage>
        <taxon>Bacteria</taxon>
        <taxon>Bacillati</taxon>
        <taxon>Actinomycetota</taxon>
        <taxon>Actinomycetes</taxon>
        <taxon>Streptosporangiales</taxon>
        <taxon>Thermomonosporaceae</taxon>
        <taxon>Actinomadura</taxon>
    </lineage>
</organism>
<comment type="caution">
    <text evidence="3">The sequence shown here is derived from an EMBL/GenBank/DDBJ whole genome shotgun (WGS) entry which is preliminary data.</text>
</comment>
<name>A0A7Y9ECA1_9ACTN</name>
<dbReference type="AlphaFoldDB" id="A0A7Y9ECA1"/>
<gene>
    <name evidence="3" type="ORF">BJY14_000733</name>
</gene>
<evidence type="ECO:0000259" key="2">
    <source>
        <dbReference type="Pfam" id="PF01337"/>
    </source>
</evidence>
<dbReference type="Gene3D" id="3.30.370.10">
    <property type="entry name" value="Barstar-like"/>
    <property type="match status" value="1"/>
</dbReference>
<dbReference type="Proteomes" id="UP000529783">
    <property type="component" value="Unassembled WGS sequence"/>
</dbReference>
<evidence type="ECO:0000256" key="1">
    <source>
        <dbReference type="ARBA" id="ARBA00006845"/>
    </source>
</evidence>
<sequence length="143" mass="15247">MTSGDYVVIMEFRPGVTAVDHAEAAGLVRTARDEGAIVHLLAGAVDRTTFFEAVRSTFPLDPPLSSSHVWDALEDSLWEGLLQTGHRTQVIVWPDASAFQTAAPNDYATAIQVLTAVSQALADREATVGNPVTLSIFVTAHGT</sequence>
<dbReference type="InterPro" id="IPR035905">
    <property type="entry name" value="Barstar-like_sf"/>
</dbReference>
<comment type="similarity">
    <text evidence="1">Belongs to the barstar family.</text>
</comment>
<dbReference type="SUPFAM" id="SSF52038">
    <property type="entry name" value="Barstar-related"/>
    <property type="match status" value="1"/>
</dbReference>
<evidence type="ECO:0000313" key="3">
    <source>
        <dbReference type="EMBL" id="NYD44750.1"/>
    </source>
</evidence>
<dbReference type="InterPro" id="IPR000468">
    <property type="entry name" value="Barstar"/>
</dbReference>
<accession>A0A7Y9ECA1</accession>
<dbReference type="Pfam" id="PF01337">
    <property type="entry name" value="Barstar"/>
    <property type="match status" value="1"/>
</dbReference>
<proteinExistence type="inferred from homology"/>
<keyword evidence="4" id="KW-1185">Reference proteome</keyword>
<feature type="domain" description="Barstar (barnase inhibitor)" evidence="2">
    <location>
        <begin position="41"/>
        <end position="125"/>
    </location>
</feature>
<dbReference type="RefSeq" id="WP_179842292.1">
    <property type="nucleotide sequence ID" value="NZ_JACCBA010000001.1"/>
</dbReference>
<evidence type="ECO:0000313" key="4">
    <source>
        <dbReference type="Proteomes" id="UP000529783"/>
    </source>
</evidence>
<reference evidence="3 4" key="1">
    <citation type="submission" date="2020-07" db="EMBL/GenBank/DDBJ databases">
        <title>Sequencing the genomes of 1000 actinobacteria strains.</title>
        <authorList>
            <person name="Klenk H.-P."/>
        </authorList>
    </citation>
    <scope>NUCLEOTIDE SEQUENCE [LARGE SCALE GENOMIC DNA]</scope>
    <source>
        <strain evidence="3 4">DSM 40398</strain>
    </source>
</reference>